<evidence type="ECO:0000256" key="1">
    <source>
        <dbReference type="SAM" id="MobiDB-lite"/>
    </source>
</evidence>
<dbReference type="AlphaFoldDB" id="A0AA39QL41"/>
<gene>
    <name evidence="2" type="ORF">EDD18DRAFT_1098377</name>
</gene>
<dbReference type="Proteomes" id="UP001175228">
    <property type="component" value="Unassembled WGS sequence"/>
</dbReference>
<evidence type="ECO:0000313" key="2">
    <source>
        <dbReference type="EMBL" id="KAK0504937.1"/>
    </source>
</evidence>
<feature type="region of interest" description="Disordered" evidence="1">
    <location>
        <begin position="204"/>
        <end position="237"/>
    </location>
</feature>
<evidence type="ECO:0000313" key="3">
    <source>
        <dbReference type="Proteomes" id="UP001175228"/>
    </source>
</evidence>
<keyword evidence="3" id="KW-1185">Reference proteome</keyword>
<sequence>MPALHIQCLQHALHLLWVGKSVCSFKAGPLDHFQIWTQSYAYVKATSTSMYLLLLEQAIELHHLFKLSANTTASIMLRYHASLRHVHTLMLHIGCTEAPSSLKLILSDPELPHHLYVALEKALSARSIEIPNLDVASPEDDILMDPLDHSCALASYSSGHSANHQLSSPQDHASPQDDTQGSQCEPSPVETSCILEEFDMAVAESALEDQASTDGAKDRKKRQKQKRSNIRESIKID</sequence>
<accession>A0AA39QL41</accession>
<organism evidence="2 3">
    <name type="scientific">Armillaria luteobubalina</name>
    <dbReference type="NCBI Taxonomy" id="153913"/>
    <lineage>
        <taxon>Eukaryota</taxon>
        <taxon>Fungi</taxon>
        <taxon>Dikarya</taxon>
        <taxon>Basidiomycota</taxon>
        <taxon>Agaricomycotina</taxon>
        <taxon>Agaricomycetes</taxon>
        <taxon>Agaricomycetidae</taxon>
        <taxon>Agaricales</taxon>
        <taxon>Marasmiineae</taxon>
        <taxon>Physalacriaceae</taxon>
        <taxon>Armillaria</taxon>
    </lineage>
</organism>
<protein>
    <submittedName>
        <fullName evidence="2">Uncharacterized protein</fullName>
    </submittedName>
</protein>
<feature type="region of interest" description="Disordered" evidence="1">
    <location>
        <begin position="158"/>
        <end position="190"/>
    </location>
</feature>
<dbReference type="EMBL" id="JAUEPU010000002">
    <property type="protein sequence ID" value="KAK0504937.1"/>
    <property type="molecule type" value="Genomic_DNA"/>
</dbReference>
<name>A0AA39QL41_9AGAR</name>
<proteinExistence type="predicted"/>
<comment type="caution">
    <text evidence="2">The sequence shown here is derived from an EMBL/GenBank/DDBJ whole genome shotgun (WGS) entry which is preliminary data.</text>
</comment>
<feature type="compositionally biased region" description="Polar residues" evidence="1">
    <location>
        <begin position="158"/>
        <end position="185"/>
    </location>
</feature>
<feature type="compositionally biased region" description="Basic residues" evidence="1">
    <location>
        <begin position="218"/>
        <end position="228"/>
    </location>
</feature>
<reference evidence="2" key="1">
    <citation type="submission" date="2023-06" db="EMBL/GenBank/DDBJ databases">
        <authorList>
            <consortium name="Lawrence Berkeley National Laboratory"/>
            <person name="Ahrendt S."/>
            <person name="Sahu N."/>
            <person name="Indic B."/>
            <person name="Wong-Bajracharya J."/>
            <person name="Merenyi Z."/>
            <person name="Ke H.-M."/>
            <person name="Monk M."/>
            <person name="Kocsube S."/>
            <person name="Drula E."/>
            <person name="Lipzen A."/>
            <person name="Balint B."/>
            <person name="Henrissat B."/>
            <person name="Andreopoulos B."/>
            <person name="Martin F.M."/>
            <person name="Harder C.B."/>
            <person name="Rigling D."/>
            <person name="Ford K.L."/>
            <person name="Foster G.D."/>
            <person name="Pangilinan J."/>
            <person name="Papanicolaou A."/>
            <person name="Barry K."/>
            <person name="LaButti K."/>
            <person name="Viragh M."/>
            <person name="Koriabine M."/>
            <person name="Yan M."/>
            <person name="Riley R."/>
            <person name="Champramary S."/>
            <person name="Plett K.L."/>
            <person name="Tsai I.J."/>
            <person name="Slot J."/>
            <person name="Sipos G."/>
            <person name="Plett J."/>
            <person name="Nagy L.G."/>
            <person name="Grigoriev I.V."/>
        </authorList>
    </citation>
    <scope>NUCLEOTIDE SEQUENCE</scope>
    <source>
        <strain evidence="2">HWK02</strain>
    </source>
</reference>